<dbReference type="Gene3D" id="3.30.70.270">
    <property type="match status" value="1"/>
</dbReference>
<organism evidence="4">
    <name type="scientific">Herbaspirillum huttiense subsp. nephrolepidis</name>
    <dbReference type="NCBI Taxonomy" id="3075126"/>
    <lineage>
        <taxon>Bacteria</taxon>
        <taxon>Pseudomonadati</taxon>
        <taxon>Pseudomonadota</taxon>
        <taxon>Betaproteobacteria</taxon>
        <taxon>Burkholderiales</taxon>
        <taxon>Oxalobacteraceae</taxon>
        <taxon>Herbaspirillum</taxon>
    </lineage>
</organism>
<proteinExistence type="predicted"/>
<dbReference type="PANTHER" id="PTHR45138">
    <property type="entry name" value="REGULATORY COMPONENTS OF SENSORY TRANSDUCTION SYSTEM"/>
    <property type="match status" value="1"/>
</dbReference>
<feature type="transmembrane region" description="Helical" evidence="2">
    <location>
        <begin position="65"/>
        <end position="84"/>
    </location>
</feature>
<reference evidence="4" key="1">
    <citation type="submission" date="2023-02" db="EMBL/GenBank/DDBJ databases">
        <title>Description of Herbaspirillum huttiense subsp. nephrolepsisexaltata and Herbaspirillum huttiense subsp. lycopersicon.</title>
        <authorList>
            <person name="Poudel M."/>
            <person name="Sharma A."/>
            <person name="Goss E."/>
            <person name="Tapia J.H."/>
            <person name="Harmon C.M."/>
            <person name="Jones J.B."/>
        </authorList>
    </citation>
    <scope>NUCLEOTIDE SEQUENCE</scope>
    <source>
        <strain evidence="4">NC40101</strain>
    </source>
</reference>
<dbReference type="FunFam" id="3.30.70.270:FF:000001">
    <property type="entry name" value="Diguanylate cyclase domain protein"/>
    <property type="match status" value="1"/>
</dbReference>
<evidence type="ECO:0000256" key="2">
    <source>
        <dbReference type="SAM" id="Phobius"/>
    </source>
</evidence>
<accession>A0AAE4K5Y1</accession>
<comment type="caution">
    <text evidence="4">The sequence shown here is derived from an EMBL/GenBank/DDBJ whole genome shotgun (WGS) entry which is preliminary data.</text>
</comment>
<dbReference type="GO" id="GO:1902201">
    <property type="term" value="P:negative regulation of bacterial-type flagellum-dependent cell motility"/>
    <property type="evidence" value="ECO:0007669"/>
    <property type="project" value="TreeGrafter"/>
</dbReference>
<sequence length="415" mass="46360">MNMSSPSNPDCSPAPPAPSGWPRLRRLLLNLVDPLALYRPRATGTVEAATAALAGKGVRFVQRIYRLRVIGLGVGFFCVAAGFLQHPVPWPLWLLLAAHGYVWPHVARHWALRSVIPYRAERRNLVIDAAFGGFWIAALQGNLVPSAVIISMLSMDNIAAGGLRLFLRGLYASILACALGWWLLGAHFLPQSDLTTILACLPMMALYPLALGQSTYLMSKKLAERSRQFEIVSQLDGLTLLFNRRYWESLLLGEFERLHRQSSAQHQTFLLLLDLDHFKSINDTWGHLIGDEVLRNFARLLRTMLREQDAIGRYGGEEFGVILRDVSPADALALSQRVIEAARTRNDENNLYGCTVSAGLVPFSADMDAHFVWLQRADHAMYCAKESGRDRLVVWDQALERAPRMPNQPPPPCCV</sequence>
<dbReference type="GO" id="GO:0043709">
    <property type="term" value="P:cell adhesion involved in single-species biofilm formation"/>
    <property type="evidence" value="ECO:0007669"/>
    <property type="project" value="TreeGrafter"/>
</dbReference>
<protein>
    <recommendedName>
        <fullName evidence="1">diguanylate cyclase</fullName>
        <ecNumber evidence="1">2.7.7.65</ecNumber>
    </recommendedName>
</protein>
<dbReference type="RefSeq" id="WP_310838213.1">
    <property type="nucleotide sequence ID" value="NZ_JAVLSM010000012.1"/>
</dbReference>
<keyword evidence="4" id="KW-0548">Nucleotidyltransferase</keyword>
<gene>
    <name evidence="4" type="ORF">RJN63_00535</name>
</gene>
<dbReference type="PANTHER" id="PTHR45138:SF24">
    <property type="entry name" value="DIGUANYLATE CYCLASE DGCC-RELATED"/>
    <property type="match status" value="1"/>
</dbReference>
<dbReference type="CDD" id="cd01949">
    <property type="entry name" value="GGDEF"/>
    <property type="match status" value="1"/>
</dbReference>
<dbReference type="SUPFAM" id="SSF55073">
    <property type="entry name" value="Nucleotide cyclase"/>
    <property type="match status" value="1"/>
</dbReference>
<name>A0AAE4K5Y1_9BURK</name>
<keyword evidence="2" id="KW-1133">Transmembrane helix</keyword>
<dbReference type="Pfam" id="PF05230">
    <property type="entry name" value="MASE2"/>
    <property type="match status" value="1"/>
</dbReference>
<keyword evidence="2" id="KW-0812">Transmembrane</keyword>
<dbReference type="Pfam" id="PF00990">
    <property type="entry name" value="GGDEF"/>
    <property type="match status" value="1"/>
</dbReference>
<dbReference type="NCBIfam" id="TIGR00254">
    <property type="entry name" value="GGDEF"/>
    <property type="match status" value="1"/>
</dbReference>
<evidence type="ECO:0000259" key="3">
    <source>
        <dbReference type="PROSITE" id="PS50887"/>
    </source>
</evidence>
<keyword evidence="4" id="KW-0808">Transferase</keyword>
<feature type="transmembrane region" description="Helical" evidence="2">
    <location>
        <begin position="196"/>
        <end position="218"/>
    </location>
</feature>
<feature type="transmembrane region" description="Helical" evidence="2">
    <location>
        <begin position="165"/>
        <end position="184"/>
    </location>
</feature>
<dbReference type="EC" id="2.7.7.65" evidence="1"/>
<dbReference type="GO" id="GO:0052621">
    <property type="term" value="F:diguanylate cyclase activity"/>
    <property type="evidence" value="ECO:0007669"/>
    <property type="project" value="UniProtKB-EC"/>
</dbReference>
<dbReference type="InterPro" id="IPR000160">
    <property type="entry name" value="GGDEF_dom"/>
</dbReference>
<feature type="transmembrane region" description="Helical" evidence="2">
    <location>
        <begin position="132"/>
        <end position="153"/>
    </location>
</feature>
<dbReference type="EMBL" id="JAVRAA010000001">
    <property type="protein sequence ID" value="MDT0335296.1"/>
    <property type="molecule type" value="Genomic_DNA"/>
</dbReference>
<dbReference type="GO" id="GO:0005886">
    <property type="term" value="C:plasma membrane"/>
    <property type="evidence" value="ECO:0007669"/>
    <property type="project" value="TreeGrafter"/>
</dbReference>
<dbReference type="InterPro" id="IPR043128">
    <property type="entry name" value="Rev_trsase/Diguanyl_cyclase"/>
</dbReference>
<dbReference type="SMART" id="SM00267">
    <property type="entry name" value="GGDEF"/>
    <property type="match status" value="1"/>
</dbReference>
<dbReference type="InterPro" id="IPR029787">
    <property type="entry name" value="Nucleotide_cyclase"/>
</dbReference>
<evidence type="ECO:0000313" key="4">
    <source>
        <dbReference type="EMBL" id="MDT0335296.1"/>
    </source>
</evidence>
<evidence type="ECO:0000256" key="1">
    <source>
        <dbReference type="ARBA" id="ARBA00012528"/>
    </source>
</evidence>
<feature type="domain" description="GGDEF" evidence="3">
    <location>
        <begin position="266"/>
        <end position="397"/>
    </location>
</feature>
<dbReference type="InterPro" id="IPR050469">
    <property type="entry name" value="Diguanylate_Cyclase"/>
</dbReference>
<keyword evidence="2" id="KW-0472">Membrane</keyword>
<dbReference type="InterPro" id="IPR007894">
    <property type="entry name" value="MASE2"/>
</dbReference>
<dbReference type="AlphaFoldDB" id="A0AAE4K5Y1"/>
<dbReference type="PROSITE" id="PS50887">
    <property type="entry name" value="GGDEF"/>
    <property type="match status" value="1"/>
</dbReference>